<accession>A0A9Q7A6J5</accession>
<dbReference type="GO" id="GO:0003677">
    <property type="term" value="F:DNA binding"/>
    <property type="evidence" value="ECO:0007669"/>
    <property type="project" value="UniProtKB-KW"/>
</dbReference>
<keyword evidence="1" id="KW-0805">Transcription regulation</keyword>
<dbReference type="InterPro" id="IPR000524">
    <property type="entry name" value="Tscrpt_reg_HTH_GntR"/>
</dbReference>
<evidence type="ECO:0000256" key="3">
    <source>
        <dbReference type="ARBA" id="ARBA00023163"/>
    </source>
</evidence>
<keyword evidence="6" id="KW-1185">Reference proteome</keyword>
<dbReference type="PANTHER" id="PTHR43537">
    <property type="entry name" value="TRANSCRIPTIONAL REGULATOR, GNTR FAMILY"/>
    <property type="match status" value="1"/>
</dbReference>
<dbReference type="Pfam" id="PF00392">
    <property type="entry name" value="GntR"/>
    <property type="match status" value="1"/>
</dbReference>
<dbReference type="CDD" id="cd07377">
    <property type="entry name" value="WHTH_GntR"/>
    <property type="match status" value="1"/>
</dbReference>
<dbReference type="InterPro" id="IPR036390">
    <property type="entry name" value="WH_DNA-bd_sf"/>
</dbReference>
<dbReference type="AlphaFoldDB" id="A0A9Q7A6J5"/>
<dbReference type="PANTHER" id="PTHR43537:SF24">
    <property type="entry name" value="GLUCONATE OPERON TRANSCRIPTIONAL REPRESSOR"/>
    <property type="match status" value="1"/>
</dbReference>
<dbReference type="KEGG" id="aram:KAR29_10975"/>
<reference evidence="6" key="1">
    <citation type="submission" date="2021-04" db="EMBL/GenBank/DDBJ databases">
        <title>A novel Synergistetes isolate from a pyrite-forming mixed culture.</title>
        <authorList>
            <person name="Bunk B."/>
            <person name="Sproer C."/>
            <person name="Spring S."/>
            <person name="Pester M."/>
        </authorList>
    </citation>
    <scope>NUCLEOTIDE SEQUENCE [LARGE SCALE GENOMIC DNA]</scope>
    <source>
        <strain evidence="6">J.5.4.2-T.3.5.2</strain>
    </source>
</reference>
<dbReference type="EMBL" id="CP072943">
    <property type="protein sequence ID" value="QTX31846.1"/>
    <property type="molecule type" value="Genomic_DNA"/>
</dbReference>
<protein>
    <submittedName>
        <fullName evidence="5">GntR family transcriptional regulator</fullName>
    </submittedName>
</protein>
<evidence type="ECO:0000313" key="6">
    <source>
        <dbReference type="Proteomes" id="UP000671879"/>
    </source>
</evidence>
<feature type="domain" description="HTH gntR-type" evidence="4">
    <location>
        <begin position="6"/>
        <end position="73"/>
    </location>
</feature>
<evidence type="ECO:0000256" key="1">
    <source>
        <dbReference type="ARBA" id="ARBA00023015"/>
    </source>
</evidence>
<dbReference type="Gene3D" id="1.20.120.530">
    <property type="entry name" value="GntR ligand-binding domain-like"/>
    <property type="match status" value="1"/>
</dbReference>
<evidence type="ECO:0000259" key="4">
    <source>
        <dbReference type="PROSITE" id="PS50949"/>
    </source>
</evidence>
<sequence>MNDLSLNAEERAYRSIIELILSGHYRPGDFLLELDLAPRLDMSRTPVSRALSRLVTEGFLNRMAKKGCYIPLPTPEDAEEVFSARKAVEGQAAARAARLATKEDIALLERIVAEDNEAVRRRQKERFARINEDFHFAIARASHNAYLEKWIRNIFWRANIYIFYFDSFYRQRENEIPPQKTPLQHATIIEAIASGDAEGAARAMTDHIDHTYQVLGR</sequence>
<organism evidence="5 6">
    <name type="scientific">Aminithiophilus ramosus</name>
    <dbReference type="NCBI Taxonomy" id="3029084"/>
    <lineage>
        <taxon>Bacteria</taxon>
        <taxon>Thermotogati</taxon>
        <taxon>Synergistota</taxon>
        <taxon>Synergistia</taxon>
        <taxon>Synergistales</taxon>
        <taxon>Aminithiophilaceae</taxon>
        <taxon>Aminithiophilus</taxon>
    </lineage>
</organism>
<dbReference type="Pfam" id="PF07729">
    <property type="entry name" value="FCD"/>
    <property type="match status" value="1"/>
</dbReference>
<evidence type="ECO:0000256" key="2">
    <source>
        <dbReference type="ARBA" id="ARBA00023125"/>
    </source>
</evidence>
<keyword evidence="2" id="KW-0238">DNA-binding</keyword>
<dbReference type="GO" id="GO:0003700">
    <property type="term" value="F:DNA-binding transcription factor activity"/>
    <property type="evidence" value="ECO:0007669"/>
    <property type="project" value="InterPro"/>
</dbReference>
<name>A0A9Q7A6J5_9BACT</name>
<dbReference type="RefSeq" id="WP_274373036.1">
    <property type="nucleotide sequence ID" value="NZ_CP072943.1"/>
</dbReference>
<evidence type="ECO:0000313" key="5">
    <source>
        <dbReference type="EMBL" id="QTX31846.1"/>
    </source>
</evidence>
<dbReference type="SMART" id="SM00345">
    <property type="entry name" value="HTH_GNTR"/>
    <property type="match status" value="1"/>
</dbReference>
<dbReference type="PROSITE" id="PS50949">
    <property type="entry name" value="HTH_GNTR"/>
    <property type="match status" value="1"/>
</dbReference>
<dbReference type="Gene3D" id="1.10.10.10">
    <property type="entry name" value="Winged helix-like DNA-binding domain superfamily/Winged helix DNA-binding domain"/>
    <property type="match status" value="1"/>
</dbReference>
<dbReference type="InterPro" id="IPR036388">
    <property type="entry name" value="WH-like_DNA-bd_sf"/>
</dbReference>
<dbReference type="SMART" id="SM00895">
    <property type="entry name" value="FCD"/>
    <property type="match status" value="1"/>
</dbReference>
<dbReference type="SUPFAM" id="SSF48008">
    <property type="entry name" value="GntR ligand-binding domain-like"/>
    <property type="match status" value="1"/>
</dbReference>
<dbReference type="Proteomes" id="UP000671879">
    <property type="component" value="Chromosome"/>
</dbReference>
<dbReference type="InterPro" id="IPR008920">
    <property type="entry name" value="TF_FadR/GntR_C"/>
</dbReference>
<dbReference type="SUPFAM" id="SSF46785">
    <property type="entry name" value="Winged helix' DNA-binding domain"/>
    <property type="match status" value="1"/>
</dbReference>
<gene>
    <name evidence="5" type="ORF">KAR29_10975</name>
</gene>
<proteinExistence type="predicted"/>
<dbReference type="InterPro" id="IPR011711">
    <property type="entry name" value="GntR_C"/>
</dbReference>
<keyword evidence="3" id="KW-0804">Transcription</keyword>